<dbReference type="Proteomes" id="UP000789525">
    <property type="component" value="Unassembled WGS sequence"/>
</dbReference>
<accession>A0ACA9Q9U3</accession>
<evidence type="ECO:0000313" key="2">
    <source>
        <dbReference type="Proteomes" id="UP000789525"/>
    </source>
</evidence>
<feature type="non-terminal residue" evidence="1">
    <location>
        <position position="258"/>
    </location>
</feature>
<keyword evidence="2" id="KW-1185">Reference proteome</keyword>
<comment type="caution">
    <text evidence="1">The sequence shown here is derived from an EMBL/GenBank/DDBJ whole genome shotgun (WGS) entry which is preliminary data.</text>
</comment>
<feature type="non-terminal residue" evidence="1">
    <location>
        <position position="1"/>
    </location>
</feature>
<sequence>GSSLSSNLLSTYRLMESPTNRSSRDFLATLQYQETVYGMQWVRYTPTSSSITNFFYSLMLHPHVQRRIQKELDECIGVGGSPTMAEIQTFHYFKAAWNESMRLNVTSPLGIAHLTTEEDIYKGYYIPKGSNLWGEDADVYNPERFLPECNPRAKQLPDIVCPGRHLSERTALLFTAAVLSSFEIVPMEGESGEPTDFVDSVVRSVFSSNDYPSSHKVVFLDGRSTLGARNMALSQAERPFGKASTSEPDFVARRQSQF</sequence>
<proteinExistence type="predicted"/>
<gene>
    <name evidence="1" type="ORF">ACOLOM_LOCUS12306</name>
</gene>
<organism evidence="1 2">
    <name type="scientific">Acaulospora colombiana</name>
    <dbReference type="NCBI Taxonomy" id="27376"/>
    <lineage>
        <taxon>Eukaryota</taxon>
        <taxon>Fungi</taxon>
        <taxon>Fungi incertae sedis</taxon>
        <taxon>Mucoromycota</taxon>
        <taxon>Glomeromycotina</taxon>
        <taxon>Glomeromycetes</taxon>
        <taxon>Diversisporales</taxon>
        <taxon>Acaulosporaceae</taxon>
        <taxon>Acaulospora</taxon>
    </lineage>
</organism>
<name>A0ACA9Q9U3_9GLOM</name>
<protein>
    <submittedName>
        <fullName evidence="1">14187_t:CDS:1</fullName>
    </submittedName>
</protein>
<evidence type="ECO:0000313" key="1">
    <source>
        <dbReference type="EMBL" id="CAG8743457.1"/>
    </source>
</evidence>
<reference evidence="1" key="1">
    <citation type="submission" date="2021-06" db="EMBL/GenBank/DDBJ databases">
        <authorList>
            <person name="Kallberg Y."/>
            <person name="Tangrot J."/>
            <person name="Rosling A."/>
        </authorList>
    </citation>
    <scope>NUCLEOTIDE SEQUENCE</scope>
    <source>
        <strain evidence="1">CL356</strain>
    </source>
</reference>
<dbReference type="EMBL" id="CAJVPT010049184">
    <property type="protein sequence ID" value="CAG8743457.1"/>
    <property type="molecule type" value="Genomic_DNA"/>
</dbReference>